<evidence type="ECO:0000256" key="2">
    <source>
        <dbReference type="SAM" id="SignalP"/>
    </source>
</evidence>
<proteinExistence type="predicted"/>
<accession>A0A6B0UTP8</accession>
<keyword evidence="2" id="KW-0732">Signal</keyword>
<feature type="chain" id="PRO_5025591988" evidence="2">
    <location>
        <begin position="25"/>
        <end position="142"/>
    </location>
</feature>
<sequence length="142" mass="15766">MALKRVPLGRAAMAAATLLARVGAGDPTPRGEGAGPPGAPPPCSWHNPSLRSPWKVHRWWAPKLWRNCWVRDLSSRAGIPSWVRDSRHSSRRTLSAGYCLWMHSSIKLVPSLTSRPSRRLCSVLSCPSKLVWELLMASHEPM</sequence>
<reference evidence="3" key="1">
    <citation type="submission" date="2019-12" db="EMBL/GenBank/DDBJ databases">
        <title>An insight into the sialome of adult female Ixodes ricinus ticks feeding for 6 days.</title>
        <authorList>
            <person name="Perner J."/>
            <person name="Ribeiro J.M.C."/>
        </authorList>
    </citation>
    <scope>NUCLEOTIDE SEQUENCE</scope>
    <source>
        <strain evidence="3">Semi-engorged</strain>
        <tissue evidence="3">Salivary glands</tissue>
    </source>
</reference>
<protein>
    <submittedName>
        <fullName evidence="3">Putative secreted protein</fullName>
    </submittedName>
</protein>
<dbReference type="EMBL" id="GIFC01011087">
    <property type="protein sequence ID" value="MXU93170.1"/>
    <property type="molecule type" value="Transcribed_RNA"/>
</dbReference>
<evidence type="ECO:0000256" key="1">
    <source>
        <dbReference type="SAM" id="MobiDB-lite"/>
    </source>
</evidence>
<feature type="region of interest" description="Disordered" evidence="1">
    <location>
        <begin position="24"/>
        <end position="44"/>
    </location>
</feature>
<feature type="signal peptide" evidence="2">
    <location>
        <begin position="1"/>
        <end position="24"/>
    </location>
</feature>
<evidence type="ECO:0000313" key="3">
    <source>
        <dbReference type="EMBL" id="MXU93170.1"/>
    </source>
</evidence>
<dbReference type="AlphaFoldDB" id="A0A6B0UTP8"/>
<organism evidence="3">
    <name type="scientific">Ixodes ricinus</name>
    <name type="common">Common tick</name>
    <name type="synonym">Acarus ricinus</name>
    <dbReference type="NCBI Taxonomy" id="34613"/>
    <lineage>
        <taxon>Eukaryota</taxon>
        <taxon>Metazoa</taxon>
        <taxon>Ecdysozoa</taxon>
        <taxon>Arthropoda</taxon>
        <taxon>Chelicerata</taxon>
        <taxon>Arachnida</taxon>
        <taxon>Acari</taxon>
        <taxon>Parasitiformes</taxon>
        <taxon>Ixodida</taxon>
        <taxon>Ixodoidea</taxon>
        <taxon>Ixodidae</taxon>
        <taxon>Ixodinae</taxon>
        <taxon>Ixodes</taxon>
    </lineage>
</organism>
<name>A0A6B0UTP8_IXORI</name>